<evidence type="ECO:0000256" key="1">
    <source>
        <dbReference type="SAM" id="Phobius"/>
    </source>
</evidence>
<dbReference type="Pfam" id="PF07332">
    <property type="entry name" value="Phage_holin_3_6"/>
    <property type="match status" value="1"/>
</dbReference>
<feature type="transmembrane region" description="Helical" evidence="1">
    <location>
        <begin position="49"/>
        <end position="79"/>
    </location>
</feature>
<dbReference type="RefSeq" id="WP_264894362.1">
    <property type="nucleotide sequence ID" value="NZ_CP110257.1"/>
</dbReference>
<feature type="transmembrane region" description="Helical" evidence="1">
    <location>
        <begin position="85"/>
        <end position="106"/>
    </location>
</feature>
<name>A0ABY6MWJ0_9BURK</name>
<gene>
    <name evidence="2" type="ORF">OMP39_07430</name>
</gene>
<dbReference type="InterPro" id="IPR009937">
    <property type="entry name" value="Phage_holin_3_6"/>
</dbReference>
<sequence>MAGTPPSPDAAQSERPTTVLRRLAADFTSLLRIRLEIFGLEAQEQAQRWAALFLAGWAAVQLMCFGLLFLALTAVVAWWDTHRVLAFGIAAAVFVGAAVALGVWAVQAWRNAPAPFAVTRGELQTDAQWLDDRGAGA</sequence>
<dbReference type="Proteomes" id="UP001163266">
    <property type="component" value="Chromosome"/>
</dbReference>
<keyword evidence="3" id="KW-1185">Reference proteome</keyword>
<keyword evidence="1" id="KW-0472">Membrane</keyword>
<keyword evidence="1" id="KW-0812">Transmembrane</keyword>
<evidence type="ECO:0000313" key="3">
    <source>
        <dbReference type="Proteomes" id="UP001163266"/>
    </source>
</evidence>
<dbReference type="EMBL" id="CP110257">
    <property type="protein sequence ID" value="UZD56385.1"/>
    <property type="molecule type" value="Genomic_DNA"/>
</dbReference>
<organism evidence="2 3">
    <name type="scientific">Caldimonas aquatica</name>
    <dbReference type="NCBI Taxonomy" id="376175"/>
    <lineage>
        <taxon>Bacteria</taxon>
        <taxon>Pseudomonadati</taxon>
        <taxon>Pseudomonadota</taxon>
        <taxon>Betaproteobacteria</taxon>
        <taxon>Burkholderiales</taxon>
        <taxon>Sphaerotilaceae</taxon>
        <taxon>Caldimonas</taxon>
    </lineage>
</organism>
<proteinExistence type="predicted"/>
<accession>A0ABY6MWJ0</accession>
<evidence type="ECO:0000313" key="2">
    <source>
        <dbReference type="EMBL" id="UZD56385.1"/>
    </source>
</evidence>
<keyword evidence="1" id="KW-1133">Transmembrane helix</keyword>
<protein>
    <submittedName>
        <fullName evidence="2">Phage holin family protein</fullName>
    </submittedName>
</protein>
<reference evidence="2" key="1">
    <citation type="submission" date="2022-10" db="EMBL/GenBank/DDBJ databases">
        <title>Complete genome sequence of Schlegelella aquatica LMG 23380.</title>
        <authorList>
            <person name="Musilova J."/>
            <person name="Kourilova X."/>
            <person name="Bezdicek M."/>
            <person name="Hermankova K."/>
            <person name="Obruca S."/>
            <person name="Sedlar K."/>
        </authorList>
    </citation>
    <scope>NUCLEOTIDE SEQUENCE</scope>
    <source>
        <strain evidence="2">LMG 23380</strain>
    </source>
</reference>